<reference evidence="7 9" key="2">
    <citation type="submission" date="2016-11" db="EMBL/GenBank/DDBJ databases">
        <title>Genome sequencing of Amycolatopsis regifaucium.</title>
        <authorList>
            <person name="Mayilraj S."/>
            <person name="Kaur N."/>
        </authorList>
    </citation>
    <scope>NUCLEOTIDE SEQUENCE [LARGE SCALE GENOMIC DNA]</scope>
    <source>
        <strain evidence="7 9">GY080</strain>
    </source>
</reference>
<accession>A0A154MNH1</accession>
<dbReference type="SUPFAM" id="SSF53850">
    <property type="entry name" value="Periplasmic binding protein-like II"/>
    <property type="match status" value="1"/>
</dbReference>
<keyword evidence="3" id="KW-0238">DNA-binding</keyword>
<comment type="caution">
    <text evidence="6">The sequence shown here is derived from an EMBL/GenBank/DDBJ whole genome shotgun (WGS) entry which is preliminary data.</text>
</comment>
<keyword evidence="9" id="KW-1185">Reference proteome</keyword>
<feature type="domain" description="HTH lysR-type" evidence="5">
    <location>
        <begin position="3"/>
        <end position="60"/>
    </location>
</feature>
<evidence type="ECO:0000256" key="3">
    <source>
        <dbReference type="ARBA" id="ARBA00023125"/>
    </source>
</evidence>
<evidence type="ECO:0000256" key="4">
    <source>
        <dbReference type="ARBA" id="ARBA00023163"/>
    </source>
</evidence>
<evidence type="ECO:0000256" key="1">
    <source>
        <dbReference type="ARBA" id="ARBA00009437"/>
    </source>
</evidence>
<evidence type="ECO:0000256" key="2">
    <source>
        <dbReference type="ARBA" id="ARBA00023015"/>
    </source>
</evidence>
<evidence type="ECO:0000313" key="9">
    <source>
        <dbReference type="Proteomes" id="UP000186883"/>
    </source>
</evidence>
<dbReference type="InterPro" id="IPR005119">
    <property type="entry name" value="LysR_subst-bd"/>
</dbReference>
<dbReference type="EMBL" id="LQCI01000011">
    <property type="protein sequence ID" value="KZB85513.1"/>
    <property type="molecule type" value="Genomic_DNA"/>
</dbReference>
<dbReference type="InterPro" id="IPR000847">
    <property type="entry name" value="LysR_HTH_N"/>
</dbReference>
<dbReference type="EMBL" id="LOBU02000030">
    <property type="protein sequence ID" value="OKA03588.1"/>
    <property type="molecule type" value="Genomic_DNA"/>
</dbReference>
<dbReference type="GO" id="GO:0003700">
    <property type="term" value="F:DNA-binding transcription factor activity"/>
    <property type="evidence" value="ECO:0007669"/>
    <property type="project" value="InterPro"/>
</dbReference>
<dbReference type="RefSeq" id="WP_061982881.1">
    <property type="nucleotide sequence ID" value="NZ_FOPQ01000023.1"/>
</dbReference>
<keyword evidence="2" id="KW-0805">Transcription regulation</keyword>
<dbReference type="Pfam" id="PF00126">
    <property type="entry name" value="HTH_1"/>
    <property type="match status" value="1"/>
</dbReference>
<dbReference type="Gene3D" id="3.40.190.10">
    <property type="entry name" value="Periplasmic binding protein-like II"/>
    <property type="match status" value="2"/>
</dbReference>
<dbReference type="PROSITE" id="PS50931">
    <property type="entry name" value="HTH_LYSR"/>
    <property type="match status" value="1"/>
</dbReference>
<dbReference type="SUPFAM" id="SSF46785">
    <property type="entry name" value="Winged helix' DNA-binding domain"/>
    <property type="match status" value="1"/>
</dbReference>
<dbReference type="PANTHER" id="PTHR30346">
    <property type="entry name" value="TRANSCRIPTIONAL DUAL REGULATOR HCAR-RELATED"/>
    <property type="match status" value="1"/>
</dbReference>
<dbReference type="GO" id="GO:0032993">
    <property type="term" value="C:protein-DNA complex"/>
    <property type="evidence" value="ECO:0007669"/>
    <property type="project" value="TreeGrafter"/>
</dbReference>
<dbReference type="AlphaFoldDB" id="A0A154MNH1"/>
<evidence type="ECO:0000313" key="8">
    <source>
        <dbReference type="Proteomes" id="UP000076321"/>
    </source>
</evidence>
<dbReference type="FunFam" id="1.10.10.10:FF:000001">
    <property type="entry name" value="LysR family transcriptional regulator"/>
    <property type="match status" value="1"/>
</dbReference>
<sequence length="283" mass="31010">MGVEFRHLEAFLAAAEEGSISRAARLLRVTQPALSRTLSQLEQQVGASLLRRSAKGVELTAAGMAFRAKATQAVNAFTEAVSSPFDAPRPLRVGHAWAALGRFTTNLIQRWRVEHPEYPLQLRQVEDLYVKLDEAVIDIAVVRGQRPGTRYRHELLYLEARLAAVPAQHQLASRRSVTLGELAPYDLVVNTASGTTDPYLWGENRRPAVTVEVATVDDWLSNIAAGAGLGITPDPSSQLYQRPEIVYVPLSDAPPVTVYLAWPPHSSHPALRDFLAIARALVG</sequence>
<evidence type="ECO:0000313" key="7">
    <source>
        <dbReference type="EMBL" id="OKA03588.1"/>
    </source>
</evidence>
<dbReference type="Gene3D" id="1.10.10.10">
    <property type="entry name" value="Winged helix-like DNA-binding domain superfamily/Winged helix DNA-binding domain"/>
    <property type="match status" value="1"/>
</dbReference>
<protein>
    <submittedName>
        <fullName evidence="7">LysR family transcriptional regulator</fullName>
    </submittedName>
</protein>
<gene>
    <name evidence="7" type="ORF">ATP06_0235465</name>
    <name evidence="6" type="ORF">AVL48_31435</name>
</gene>
<dbReference type="CDD" id="cd08414">
    <property type="entry name" value="PBP2_LTTR_aromatics_like"/>
    <property type="match status" value="1"/>
</dbReference>
<dbReference type="PRINTS" id="PR00039">
    <property type="entry name" value="HTHLYSR"/>
</dbReference>
<evidence type="ECO:0000313" key="6">
    <source>
        <dbReference type="EMBL" id="KZB85513.1"/>
    </source>
</evidence>
<organism evidence="6 8">
    <name type="scientific">Amycolatopsis regifaucium</name>
    <dbReference type="NCBI Taxonomy" id="546365"/>
    <lineage>
        <taxon>Bacteria</taxon>
        <taxon>Bacillati</taxon>
        <taxon>Actinomycetota</taxon>
        <taxon>Actinomycetes</taxon>
        <taxon>Pseudonocardiales</taxon>
        <taxon>Pseudonocardiaceae</taxon>
        <taxon>Amycolatopsis</taxon>
    </lineage>
</organism>
<reference evidence="6 8" key="1">
    <citation type="submission" date="2015-12" db="EMBL/GenBank/DDBJ databases">
        <title>Amycolatopsis regifaucium genome sequencing and assembly.</title>
        <authorList>
            <person name="Mayilraj S."/>
        </authorList>
    </citation>
    <scope>NUCLEOTIDE SEQUENCE [LARGE SCALE GENOMIC DNA]</scope>
    <source>
        <strain evidence="6 8">GY080</strain>
    </source>
</reference>
<dbReference type="Proteomes" id="UP000186883">
    <property type="component" value="Unassembled WGS sequence"/>
</dbReference>
<comment type="similarity">
    <text evidence="1">Belongs to the LysR transcriptional regulatory family.</text>
</comment>
<dbReference type="PANTHER" id="PTHR30346:SF28">
    <property type="entry name" value="HTH-TYPE TRANSCRIPTIONAL REGULATOR CYNR"/>
    <property type="match status" value="1"/>
</dbReference>
<dbReference type="Proteomes" id="UP000076321">
    <property type="component" value="Unassembled WGS sequence"/>
</dbReference>
<proteinExistence type="inferred from homology"/>
<evidence type="ECO:0000259" key="5">
    <source>
        <dbReference type="PROSITE" id="PS50931"/>
    </source>
</evidence>
<keyword evidence="4" id="KW-0804">Transcription</keyword>
<name>A0A154MNH1_9PSEU</name>
<dbReference type="InterPro" id="IPR036390">
    <property type="entry name" value="WH_DNA-bd_sf"/>
</dbReference>
<dbReference type="InterPro" id="IPR036388">
    <property type="entry name" value="WH-like_DNA-bd_sf"/>
</dbReference>
<dbReference type="GO" id="GO:0003677">
    <property type="term" value="F:DNA binding"/>
    <property type="evidence" value="ECO:0007669"/>
    <property type="project" value="UniProtKB-KW"/>
</dbReference>
<dbReference type="OrthoDB" id="3636008at2"/>
<dbReference type="Pfam" id="PF03466">
    <property type="entry name" value="LysR_substrate"/>
    <property type="match status" value="1"/>
</dbReference>